<comment type="caution">
    <text evidence="5">The sequence shown here is derived from an EMBL/GenBank/DDBJ whole genome shotgun (WGS) entry which is preliminary data.</text>
</comment>
<keyword evidence="6" id="KW-1185">Reference proteome</keyword>
<evidence type="ECO:0000313" key="5">
    <source>
        <dbReference type="EMBL" id="MSU91545.1"/>
    </source>
</evidence>
<dbReference type="GO" id="GO:0016757">
    <property type="term" value="F:glycosyltransferase activity"/>
    <property type="evidence" value="ECO:0007669"/>
    <property type="project" value="UniProtKB-KW"/>
</dbReference>
<dbReference type="SUPFAM" id="SSF53448">
    <property type="entry name" value="Nucleotide-diphospho-sugar transferases"/>
    <property type="match status" value="1"/>
</dbReference>
<dbReference type="Gene3D" id="3.90.550.10">
    <property type="entry name" value="Spore Coat Polysaccharide Biosynthesis Protein SpsA, Chain A"/>
    <property type="match status" value="1"/>
</dbReference>
<dbReference type="PANTHER" id="PTHR43179">
    <property type="entry name" value="RHAMNOSYLTRANSFERASE WBBL"/>
    <property type="match status" value="1"/>
</dbReference>
<dbReference type="InterPro" id="IPR029044">
    <property type="entry name" value="Nucleotide-diphossugar_trans"/>
</dbReference>
<sequence length="405" mass="43972">MTDRMAVSVVVVSRGRPASLAVTLKGLEYQRHDRFELIVVSDLAPADRPPTRLAPRWIRFDEANLSRARNLGIAAARGEIVAFCDDDAVPEYGWLDALSAPFADPAIGAAGGFVRGRNGVSFQWRCSVFDRCGRDFAQAVDPAAPTVFAPDAARFLKTVGTNCAFRRTALTGIGGFDEAFRFFLDEADVNLRLSQAGWSAAIVPLAEVHHGFAAGPLRTRRRVPTSLFEIGASLAHFLNRHAAPADIAPRLDEFRAEQRRRLRQHHLIGQLDGPAMRRLLQGLEDGFADGACRTAGPARFADCAEGGFVPAPRIASGRRVCLVGGPVRRGAAVARAREAAARGDEVTLILVEPTPRPLAVRFGGDGVFRHRIGLLGKSERTRRRRIATPAARVRAERARIAAQRG</sequence>
<evidence type="ECO:0000256" key="3">
    <source>
        <dbReference type="ARBA" id="ARBA00022679"/>
    </source>
</evidence>
<keyword evidence="3 5" id="KW-0808">Transferase</keyword>
<name>A0A6L5Z668_9RHOB</name>
<dbReference type="PANTHER" id="PTHR43179:SF12">
    <property type="entry name" value="GALACTOFURANOSYLTRANSFERASE GLFT2"/>
    <property type="match status" value="1"/>
</dbReference>
<dbReference type="AlphaFoldDB" id="A0A6L5Z668"/>
<comment type="similarity">
    <text evidence="1">Belongs to the glycosyltransferase 2 family.</text>
</comment>
<organism evidence="5 6">
    <name type="scientific">Halovulum marinum</name>
    <dbReference type="NCBI Taxonomy" id="2662447"/>
    <lineage>
        <taxon>Bacteria</taxon>
        <taxon>Pseudomonadati</taxon>
        <taxon>Pseudomonadota</taxon>
        <taxon>Alphaproteobacteria</taxon>
        <taxon>Rhodobacterales</taxon>
        <taxon>Paracoccaceae</taxon>
        <taxon>Halovulum</taxon>
    </lineage>
</organism>
<gene>
    <name evidence="5" type="ORF">GE300_18355</name>
</gene>
<dbReference type="EMBL" id="WIND01000021">
    <property type="protein sequence ID" value="MSU91545.1"/>
    <property type="molecule type" value="Genomic_DNA"/>
</dbReference>
<dbReference type="Pfam" id="PF00535">
    <property type="entry name" value="Glycos_transf_2"/>
    <property type="match status" value="1"/>
</dbReference>
<accession>A0A6L5Z668</accession>
<evidence type="ECO:0000313" key="6">
    <source>
        <dbReference type="Proteomes" id="UP000474957"/>
    </source>
</evidence>
<dbReference type="InterPro" id="IPR001173">
    <property type="entry name" value="Glyco_trans_2-like"/>
</dbReference>
<dbReference type="RefSeq" id="WP_154448811.1">
    <property type="nucleotide sequence ID" value="NZ_WIND01000021.1"/>
</dbReference>
<protein>
    <submittedName>
        <fullName evidence="5">Glycosyltransferase</fullName>
    </submittedName>
</protein>
<feature type="domain" description="Glycosyltransferase 2-like" evidence="4">
    <location>
        <begin position="8"/>
        <end position="128"/>
    </location>
</feature>
<proteinExistence type="inferred from homology"/>
<dbReference type="Proteomes" id="UP000474957">
    <property type="component" value="Unassembled WGS sequence"/>
</dbReference>
<reference evidence="5 6" key="1">
    <citation type="submission" date="2019-10" db="EMBL/GenBank/DDBJ databases">
        <title>Cognatihalovulum marinum gen. nov. sp. nov., a new member of the family Rhodobacteraceae isolated from deep seawater of the Northwest Indian Ocean.</title>
        <authorList>
            <person name="Ruan C."/>
            <person name="Wang J."/>
            <person name="Zheng X."/>
            <person name="Song L."/>
            <person name="Zhu Y."/>
            <person name="Huang Y."/>
            <person name="Lu Z."/>
            <person name="Du W."/>
            <person name="Huang L."/>
            <person name="Dai X."/>
        </authorList>
    </citation>
    <scope>NUCLEOTIDE SEQUENCE [LARGE SCALE GENOMIC DNA]</scope>
    <source>
        <strain evidence="5 6">2CG4</strain>
    </source>
</reference>
<evidence type="ECO:0000256" key="2">
    <source>
        <dbReference type="ARBA" id="ARBA00022676"/>
    </source>
</evidence>
<evidence type="ECO:0000256" key="1">
    <source>
        <dbReference type="ARBA" id="ARBA00006739"/>
    </source>
</evidence>
<evidence type="ECO:0000259" key="4">
    <source>
        <dbReference type="Pfam" id="PF00535"/>
    </source>
</evidence>
<keyword evidence="2" id="KW-0328">Glycosyltransferase</keyword>